<organism evidence="2 3">
    <name type="scientific">Yoonia vestfoldensis SKA53</name>
    <dbReference type="NCBI Taxonomy" id="314232"/>
    <lineage>
        <taxon>Bacteria</taxon>
        <taxon>Pseudomonadati</taxon>
        <taxon>Pseudomonadota</taxon>
        <taxon>Alphaproteobacteria</taxon>
        <taxon>Rhodobacterales</taxon>
        <taxon>Paracoccaceae</taxon>
        <taxon>Yoonia</taxon>
    </lineage>
</organism>
<protein>
    <recommendedName>
        <fullName evidence="4">Integral membrane protein</fullName>
    </recommendedName>
</protein>
<dbReference type="AlphaFoldDB" id="A3V480"/>
<feature type="transmembrane region" description="Helical" evidence="1">
    <location>
        <begin position="65"/>
        <end position="85"/>
    </location>
</feature>
<feature type="transmembrane region" description="Helical" evidence="1">
    <location>
        <begin position="217"/>
        <end position="243"/>
    </location>
</feature>
<name>A3V480_9RHOB</name>
<accession>A3V480</accession>
<dbReference type="EMBL" id="AAMS01000003">
    <property type="protein sequence ID" value="EAQ07287.1"/>
    <property type="molecule type" value="Genomic_DNA"/>
</dbReference>
<keyword evidence="1" id="KW-0812">Transmembrane</keyword>
<dbReference type="Pfam" id="PF09955">
    <property type="entry name" value="DUF2189"/>
    <property type="match status" value="1"/>
</dbReference>
<evidence type="ECO:0000256" key="1">
    <source>
        <dbReference type="SAM" id="Phobius"/>
    </source>
</evidence>
<gene>
    <name evidence="2" type="ORF">SKA53_02786</name>
</gene>
<keyword evidence="1" id="KW-1133">Transmembrane helix</keyword>
<comment type="caution">
    <text evidence="2">The sequence shown here is derived from an EMBL/GenBank/DDBJ whole genome shotgun (WGS) entry which is preliminary data.</text>
</comment>
<feature type="transmembrane region" description="Helical" evidence="1">
    <location>
        <begin position="116"/>
        <end position="140"/>
    </location>
</feature>
<dbReference type="Proteomes" id="UP000004507">
    <property type="component" value="Unassembled WGS sequence"/>
</dbReference>
<evidence type="ECO:0000313" key="3">
    <source>
        <dbReference type="Proteomes" id="UP000004507"/>
    </source>
</evidence>
<dbReference type="InterPro" id="IPR018692">
    <property type="entry name" value="DUF2189"/>
</dbReference>
<proteinExistence type="predicted"/>
<feature type="transmembrane region" description="Helical" evidence="1">
    <location>
        <begin position="40"/>
        <end position="59"/>
    </location>
</feature>
<feature type="transmembrane region" description="Helical" evidence="1">
    <location>
        <begin position="160"/>
        <end position="182"/>
    </location>
</feature>
<dbReference type="OrthoDB" id="9809543at2"/>
<evidence type="ECO:0000313" key="2">
    <source>
        <dbReference type="EMBL" id="EAQ07287.1"/>
    </source>
</evidence>
<dbReference type="RefSeq" id="WP_007204517.1">
    <property type="nucleotide sequence ID" value="NZ_CH672414.1"/>
</dbReference>
<sequence>MTQTGMISHSATPQVRDLALADLRAALLAGIKDFRRTPQFGLFFSAVYVLGGFGMLSLGAGHVTWTLATSLGFPLIAPFAAAGLYEVSRRIETGQPLSWRAVLAIVWQERTRQLPWLGAIIVIYFLFWTFLAHMIFALFMGLSTMTNVSQSWEVFLTPTGLTMIAVELAVGAVLAFLLFALTVVSLPLVLEREVDFVTAMLISLAVVRQNPSVMLCWAGLIAALTLLALLPWFVGLIVVLPVLGHATWHLYRRALDFDEKGRHKGRP</sequence>
<dbReference type="HOGENOM" id="CLU_067791_0_0_5"/>
<keyword evidence="3" id="KW-1185">Reference proteome</keyword>
<dbReference type="eggNOG" id="COG5473">
    <property type="taxonomic scope" value="Bacteria"/>
</dbReference>
<evidence type="ECO:0008006" key="4">
    <source>
        <dbReference type="Google" id="ProtNLM"/>
    </source>
</evidence>
<reference evidence="2 3" key="1">
    <citation type="submission" date="2006-01" db="EMBL/GenBank/DDBJ databases">
        <authorList>
            <person name="Hagstrom A."/>
            <person name="Ferriera S."/>
            <person name="Johnson J."/>
            <person name="Kravitz S."/>
            <person name="Halpern A."/>
            <person name="Remington K."/>
            <person name="Beeson K."/>
            <person name="Tran B."/>
            <person name="Rogers Y.-H."/>
            <person name="Friedman R."/>
            <person name="Venter J.C."/>
        </authorList>
    </citation>
    <scope>NUCLEOTIDE SEQUENCE [LARGE SCALE GENOMIC DNA]</scope>
    <source>
        <strain evidence="2 3">SKA53</strain>
    </source>
</reference>
<dbReference type="STRING" id="314232.SKA53_02786"/>
<keyword evidence="1" id="KW-0472">Membrane</keyword>